<dbReference type="PANTHER" id="PTHR13355">
    <property type="entry name" value="GLUCOSAMINE 6-PHOSPHATE N-ACETYLTRANSFERASE"/>
    <property type="match status" value="1"/>
</dbReference>
<dbReference type="GO" id="GO:0004343">
    <property type="term" value="F:glucosamine 6-phosphate N-acetyltransferase activity"/>
    <property type="evidence" value="ECO:0007669"/>
    <property type="project" value="TreeGrafter"/>
</dbReference>
<dbReference type="InterPro" id="IPR039143">
    <property type="entry name" value="GNPNAT1-like"/>
</dbReference>
<gene>
    <name evidence="2" type="ORF">I858_012390</name>
</gene>
<name>A0A1B1S3M2_9BACL</name>
<dbReference type="OrthoDB" id="9796171at2"/>
<keyword evidence="3" id="KW-1185">Reference proteome</keyword>
<dbReference type="Proteomes" id="UP000053354">
    <property type="component" value="Chromosome"/>
</dbReference>
<dbReference type="SUPFAM" id="SSF55729">
    <property type="entry name" value="Acyl-CoA N-acyltransferases (Nat)"/>
    <property type="match status" value="1"/>
</dbReference>
<evidence type="ECO:0000313" key="3">
    <source>
        <dbReference type="Proteomes" id="UP000053354"/>
    </source>
</evidence>
<dbReference type="KEGG" id="pll:I858_012390"/>
<dbReference type="EMBL" id="CP016540">
    <property type="protein sequence ID" value="ANU27783.1"/>
    <property type="molecule type" value="Genomic_DNA"/>
</dbReference>
<feature type="domain" description="N-acetyltransferase" evidence="1">
    <location>
        <begin position="4"/>
        <end position="143"/>
    </location>
</feature>
<dbReference type="STRING" id="1302659.I858_012390"/>
<protein>
    <submittedName>
        <fullName evidence="2">GNAT family N-acetyltransferase</fullName>
    </submittedName>
</protein>
<accession>A0A1B1S3M2</accession>
<proteinExistence type="predicted"/>
<dbReference type="InterPro" id="IPR016181">
    <property type="entry name" value="Acyl_CoA_acyltransferase"/>
</dbReference>
<sequence>MLKAKIAETQMEKEQAFDVRRKVFVEEQQVPIHIEMDEHDDSAIHFIAYQLEQPVAAGRMREVEIGLGKVERVCVLSEYRGLHIGVMVMNEMEQYAQENGIFRLKLNAQTHALPFYEKLGYEVVSEEFLEADIPHKTMEKSVNG</sequence>
<dbReference type="PANTHER" id="PTHR13355:SF11">
    <property type="entry name" value="GLUCOSAMINE 6-PHOSPHATE N-ACETYLTRANSFERASE"/>
    <property type="match status" value="1"/>
</dbReference>
<dbReference type="AlphaFoldDB" id="A0A1B1S3M2"/>
<reference evidence="2" key="1">
    <citation type="submission" date="2016-10" db="EMBL/GenBank/DDBJ databases">
        <authorList>
            <person name="See-Too W.S."/>
        </authorList>
    </citation>
    <scope>NUCLEOTIDE SEQUENCE</scope>
    <source>
        <strain evidence="2">L10.15</strain>
    </source>
</reference>
<dbReference type="InterPro" id="IPR000182">
    <property type="entry name" value="GNAT_dom"/>
</dbReference>
<dbReference type="Pfam" id="PF13673">
    <property type="entry name" value="Acetyltransf_10"/>
    <property type="match status" value="1"/>
</dbReference>
<dbReference type="PROSITE" id="PS51186">
    <property type="entry name" value="GNAT"/>
    <property type="match status" value="1"/>
</dbReference>
<dbReference type="RefSeq" id="WP_049693456.1">
    <property type="nucleotide sequence ID" value="NZ_CP016540.2"/>
</dbReference>
<evidence type="ECO:0000259" key="1">
    <source>
        <dbReference type="PROSITE" id="PS51186"/>
    </source>
</evidence>
<organism evidence="2 3">
    <name type="scientific">Planococcus versutus</name>
    <dbReference type="NCBI Taxonomy" id="1302659"/>
    <lineage>
        <taxon>Bacteria</taxon>
        <taxon>Bacillati</taxon>
        <taxon>Bacillota</taxon>
        <taxon>Bacilli</taxon>
        <taxon>Bacillales</taxon>
        <taxon>Caryophanaceae</taxon>
        <taxon>Planococcus</taxon>
    </lineage>
</organism>
<dbReference type="CDD" id="cd04301">
    <property type="entry name" value="NAT_SF"/>
    <property type="match status" value="1"/>
</dbReference>
<dbReference type="Gene3D" id="3.40.630.30">
    <property type="match status" value="1"/>
</dbReference>
<evidence type="ECO:0000313" key="2">
    <source>
        <dbReference type="EMBL" id="ANU27783.1"/>
    </source>
</evidence>